<accession>A0A2N8KU36</accession>
<evidence type="ECO:0000313" key="7">
    <source>
        <dbReference type="Proteomes" id="UP000235916"/>
    </source>
</evidence>
<dbReference type="InterPro" id="IPR036388">
    <property type="entry name" value="WH-like_DNA-bd_sf"/>
</dbReference>
<evidence type="ECO:0000256" key="2">
    <source>
        <dbReference type="ARBA" id="ARBA00023015"/>
    </source>
</evidence>
<dbReference type="Gene3D" id="3.40.190.290">
    <property type="match status" value="1"/>
</dbReference>
<dbReference type="InterPro" id="IPR000847">
    <property type="entry name" value="LysR_HTH_N"/>
</dbReference>
<gene>
    <name evidence="6" type="ORF">C1O66_04900</name>
</gene>
<keyword evidence="7" id="KW-1185">Reference proteome</keyword>
<keyword evidence="4" id="KW-0804">Transcription</keyword>
<dbReference type="GO" id="GO:0043565">
    <property type="term" value="F:sequence-specific DNA binding"/>
    <property type="evidence" value="ECO:0007669"/>
    <property type="project" value="TreeGrafter"/>
</dbReference>
<evidence type="ECO:0000256" key="1">
    <source>
        <dbReference type="ARBA" id="ARBA00009437"/>
    </source>
</evidence>
<evidence type="ECO:0000259" key="5">
    <source>
        <dbReference type="PROSITE" id="PS50931"/>
    </source>
</evidence>
<comment type="caution">
    <text evidence="6">The sequence shown here is derived from an EMBL/GenBank/DDBJ whole genome shotgun (WGS) entry which is preliminary data.</text>
</comment>
<evidence type="ECO:0000313" key="6">
    <source>
        <dbReference type="EMBL" id="PND36940.1"/>
    </source>
</evidence>
<protein>
    <submittedName>
        <fullName evidence="6">LysR family transcriptional regulator</fullName>
    </submittedName>
</protein>
<dbReference type="Proteomes" id="UP000235916">
    <property type="component" value="Unassembled WGS sequence"/>
</dbReference>
<dbReference type="Pfam" id="PF00126">
    <property type="entry name" value="HTH_1"/>
    <property type="match status" value="1"/>
</dbReference>
<dbReference type="RefSeq" id="WP_102766863.1">
    <property type="nucleotide sequence ID" value="NZ_POSP01000003.1"/>
</dbReference>
<name>A0A2N8KU36_9BURK</name>
<reference evidence="6 7" key="1">
    <citation type="submission" date="2018-01" db="EMBL/GenBank/DDBJ databases">
        <title>Draft genome sequence of Paucibacter aquatile CR182 isolated from freshwater of the Nakdong River.</title>
        <authorList>
            <person name="Choi A."/>
            <person name="Chung E.J."/>
        </authorList>
    </citation>
    <scope>NUCLEOTIDE SEQUENCE [LARGE SCALE GENOMIC DNA]</scope>
    <source>
        <strain evidence="6 7">CR182</strain>
    </source>
</reference>
<dbReference type="AlphaFoldDB" id="A0A2N8KU36"/>
<keyword evidence="2" id="KW-0805">Transcription regulation</keyword>
<dbReference type="Gene3D" id="1.10.10.10">
    <property type="entry name" value="Winged helix-like DNA-binding domain superfamily/Winged helix DNA-binding domain"/>
    <property type="match status" value="1"/>
</dbReference>
<dbReference type="InterPro" id="IPR036390">
    <property type="entry name" value="WH_DNA-bd_sf"/>
</dbReference>
<dbReference type="CDD" id="cd08472">
    <property type="entry name" value="PBP2_CrgA_like_3"/>
    <property type="match status" value="1"/>
</dbReference>
<dbReference type="GO" id="GO:0003700">
    <property type="term" value="F:DNA-binding transcription factor activity"/>
    <property type="evidence" value="ECO:0007669"/>
    <property type="project" value="InterPro"/>
</dbReference>
<dbReference type="PANTHER" id="PTHR30537:SF72">
    <property type="entry name" value="LYSR FAMILY TRANSCRIPTIONAL REGULATOR"/>
    <property type="match status" value="1"/>
</dbReference>
<dbReference type="FunFam" id="1.10.10.10:FF:000001">
    <property type="entry name" value="LysR family transcriptional regulator"/>
    <property type="match status" value="1"/>
</dbReference>
<feature type="domain" description="HTH lysR-type" evidence="5">
    <location>
        <begin position="1"/>
        <end position="59"/>
    </location>
</feature>
<dbReference type="Pfam" id="PF03466">
    <property type="entry name" value="LysR_substrate"/>
    <property type="match status" value="1"/>
</dbReference>
<comment type="similarity">
    <text evidence="1">Belongs to the LysR transcriptional regulatory family.</text>
</comment>
<proteinExistence type="inferred from homology"/>
<dbReference type="InterPro" id="IPR058163">
    <property type="entry name" value="LysR-type_TF_proteobact-type"/>
</dbReference>
<evidence type="ECO:0000256" key="3">
    <source>
        <dbReference type="ARBA" id="ARBA00023125"/>
    </source>
</evidence>
<dbReference type="PANTHER" id="PTHR30537">
    <property type="entry name" value="HTH-TYPE TRANSCRIPTIONAL REGULATOR"/>
    <property type="match status" value="1"/>
</dbReference>
<dbReference type="InterPro" id="IPR005119">
    <property type="entry name" value="LysR_subst-bd"/>
</dbReference>
<keyword evidence="3" id="KW-0238">DNA-binding</keyword>
<sequence length="322" mass="35108">MNPMEQMQVFSRVVETGSFTQAAASLGLAKASVSAAVQQLEARLGTRLLHRSTRRVQLSQDGQLFYERAKDVLADLDELDGMFRQASPQSLRGRLRLDMSTGVARQIVMPRLPELLALHPELEIEFGSTERRVDLVREGFDCVLRVGPLGQAEAGLQARPLGLLTMVNCLSPAYLARHGEPEGLDDLRQHRLVHYVSVLGARSSGFEYLDASGQLQRQAMAGALTVNNAEAYQAACLAGLGLIQAPRVGVQALLDQGLLREVLPGYRAPDMPLSLLYAHRRQLPARVRVVMDWLAGVVAEHLRQGVARPGGEAGHAQPQSTS</sequence>
<dbReference type="EMBL" id="POSP01000003">
    <property type="protein sequence ID" value="PND36940.1"/>
    <property type="molecule type" value="Genomic_DNA"/>
</dbReference>
<dbReference type="SUPFAM" id="SSF53850">
    <property type="entry name" value="Periplasmic binding protein-like II"/>
    <property type="match status" value="1"/>
</dbReference>
<dbReference type="PROSITE" id="PS50931">
    <property type="entry name" value="HTH_LYSR"/>
    <property type="match status" value="1"/>
</dbReference>
<evidence type="ECO:0000256" key="4">
    <source>
        <dbReference type="ARBA" id="ARBA00023163"/>
    </source>
</evidence>
<organism evidence="6 7">
    <name type="scientific">Kinneretia aquatilis</name>
    <dbReference type="NCBI Taxonomy" id="2070761"/>
    <lineage>
        <taxon>Bacteria</taxon>
        <taxon>Pseudomonadati</taxon>
        <taxon>Pseudomonadota</taxon>
        <taxon>Betaproteobacteria</taxon>
        <taxon>Burkholderiales</taxon>
        <taxon>Sphaerotilaceae</taxon>
        <taxon>Roseateles</taxon>
    </lineage>
</organism>
<dbReference type="GO" id="GO:0006351">
    <property type="term" value="P:DNA-templated transcription"/>
    <property type="evidence" value="ECO:0007669"/>
    <property type="project" value="TreeGrafter"/>
</dbReference>
<dbReference type="OrthoDB" id="9076738at2"/>
<dbReference type="SUPFAM" id="SSF46785">
    <property type="entry name" value="Winged helix' DNA-binding domain"/>
    <property type="match status" value="1"/>
</dbReference>